<evidence type="ECO:0000256" key="1">
    <source>
        <dbReference type="SAM" id="SignalP"/>
    </source>
</evidence>
<dbReference type="Gene3D" id="3.30.457.10">
    <property type="entry name" value="Copper amine oxidase-like, N-terminal domain"/>
    <property type="match status" value="1"/>
</dbReference>
<dbReference type="InterPro" id="IPR036514">
    <property type="entry name" value="SGNH_hydro_sf"/>
</dbReference>
<dbReference type="EMBL" id="QUBQ01000002">
    <property type="protein sequence ID" value="REK74662.1"/>
    <property type="molecule type" value="Genomic_DNA"/>
</dbReference>
<keyword evidence="1" id="KW-0732">Signal</keyword>
<evidence type="ECO:0000313" key="3">
    <source>
        <dbReference type="EMBL" id="REK74662.1"/>
    </source>
</evidence>
<proteinExistence type="predicted"/>
<dbReference type="PANTHER" id="PTHR30383">
    <property type="entry name" value="THIOESTERASE 1/PROTEASE 1/LYSOPHOSPHOLIPASE L1"/>
    <property type="match status" value="1"/>
</dbReference>
<dbReference type="Pfam" id="PF00657">
    <property type="entry name" value="Lipase_GDSL"/>
    <property type="match status" value="1"/>
</dbReference>
<gene>
    <name evidence="3" type="ORF">DX130_13345</name>
</gene>
<reference evidence="3 4" key="1">
    <citation type="submission" date="2018-08" db="EMBL/GenBank/DDBJ databases">
        <title>Paenibacillus sp. M4BSY-1, whole genome shotgun sequence.</title>
        <authorList>
            <person name="Tuo L."/>
        </authorList>
    </citation>
    <scope>NUCLEOTIDE SEQUENCE [LARGE SCALE GENOMIC DNA]</scope>
    <source>
        <strain evidence="3 4">M4BSY-1</strain>
    </source>
</reference>
<dbReference type="SUPFAM" id="SSF52266">
    <property type="entry name" value="SGNH hydrolase"/>
    <property type="match status" value="1"/>
</dbReference>
<organism evidence="3 4">
    <name type="scientific">Paenibacillus paeoniae</name>
    <dbReference type="NCBI Taxonomy" id="2292705"/>
    <lineage>
        <taxon>Bacteria</taxon>
        <taxon>Bacillati</taxon>
        <taxon>Bacillota</taxon>
        <taxon>Bacilli</taxon>
        <taxon>Bacillales</taxon>
        <taxon>Paenibacillaceae</taxon>
        <taxon>Paenibacillus</taxon>
    </lineage>
</organism>
<dbReference type="InterPro" id="IPR012854">
    <property type="entry name" value="Cu_amine_oxidase-like_N"/>
</dbReference>
<dbReference type="Pfam" id="PF07833">
    <property type="entry name" value="Cu_amine_oxidN1"/>
    <property type="match status" value="1"/>
</dbReference>
<dbReference type="SUPFAM" id="SSF55383">
    <property type="entry name" value="Copper amine oxidase, domain N"/>
    <property type="match status" value="1"/>
</dbReference>
<comment type="caution">
    <text evidence="3">The sequence shown here is derived from an EMBL/GenBank/DDBJ whole genome shotgun (WGS) entry which is preliminary data.</text>
</comment>
<dbReference type="InterPro" id="IPR051532">
    <property type="entry name" value="Ester_Hydrolysis_Enzymes"/>
</dbReference>
<dbReference type="Proteomes" id="UP000261905">
    <property type="component" value="Unassembled WGS sequence"/>
</dbReference>
<sequence length="451" mass="48933">MWQLYSKLRNTWNRAAIATIVAGCLAFTVTASAAPKPAASAAPSDTYDIVVLGDSLAAGYELGFTESSVPYGFAEHVYEQALFQGLRAEYNNYGIIGLRSEGLSKWLDAAAKGQAVKGADIQAGLIDPRAAALFGKTTQLAQDLKDAELVLITIGGNDFLWMLNDLGVETGFHQLSADKQDLLKSQLDTLLEGFEKQLKASLGTIQKLQPNAEIVIANQYLPIYIQFRDQKTYFVPESTAKFLTDGQTRLLERLQSVVNEFTKQGLSVKIADASSAIEKDALKFTSIRATDEKGNPKPDIHPTVYGYTALGQAFTEPLWGAYKTVKPRKSGVPISIVVGGKEVVTDYAPVIKKGRTFLSLRDVTDALGAELKWNAATSTATITLEDRTVAITVGADKITINGKSVPLNAEPAYLQQFSGEKKTYVPLAALSDGLGFQVVYRETLKTAFINR</sequence>
<keyword evidence="4" id="KW-1185">Reference proteome</keyword>
<name>A0A371PFG1_9BACL</name>
<evidence type="ECO:0000259" key="2">
    <source>
        <dbReference type="Pfam" id="PF07833"/>
    </source>
</evidence>
<evidence type="ECO:0000313" key="4">
    <source>
        <dbReference type="Proteomes" id="UP000261905"/>
    </source>
</evidence>
<dbReference type="GO" id="GO:0004622">
    <property type="term" value="F:phosphatidylcholine lysophospholipase activity"/>
    <property type="evidence" value="ECO:0007669"/>
    <property type="project" value="TreeGrafter"/>
</dbReference>
<feature type="domain" description="Copper amine oxidase-like N-terminal" evidence="2">
    <location>
        <begin position="337"/>
        <end position="448"/>
    </location>
</feature>
<dbReference type="AlphaFoldDB" id="A0A371PFG1"/>
<accession>A0A371PFG1</accession>
<dbReference type="PANTHER" id="PTHR30383:SF5">
    <property type="entry name" value="SGNH HYDROLASE-TYPE ESTERASE DOMAIN-CONTAINING PROTEIN"/>
    <property type="match status" value="1"/>
</dbReference>
<dbReference type="GO" id="GO:0006629">
    <property type="term" value="P:lipid metabolic process"/>
    <property type="evidence" value="ECO:0007669"/>
    <property type="project" value="InterPro"/>
</dbReference>
<dbReference type="Gene3D" id="3.40.50.1110">
    <property type="entry name" value="SGNH hydrolase"/>
    <property type="match status" value="1"/>
</dbReference>
<dbReference type="OrthoDB" id="2987164at2"/>
<dbReference type="InterPro" id="IPR036582">
    <property type="entry name" value="Mao_N_sf"/>
</dbReference>
<feature type="signal peptide" evidence="1">
    <location>
        <begin position="1"/>
        <end position="33"/>
    </location>
</feature>
<dbReference type="PROSITE" id="PS01098">
    <property type="entry name" value="LIPASE_GDSL_SER"/>
    <property type="match status" value="1"/>
</dbReference>
<protein>
    <recommendedName>
        <fullName evidence="2">Copper amine oxidase-like N-terminal domain-containing protein</fullName>
    </recommendedName>
</protein>
<feature type="chain" id="PRO_5016720425" description="Copper amine oxidase-like N-terminal domain-containing protein" evidence="1">
    <location>
        <begin position="34"/>
        <end position="451"/>
    </location>
</feature>
<dbReference type="InterPro" id="IPR008265">
    <property type="entry name" value="Lipase_GDSL_AS"/>
</dbReference>
<dbReference type="InterPro" id="IPR001087">
    <property type="entry name" value="GDSL"/>
</dbReference>